<reference evidence="4 5" key="1">
    <citation type="submission" date="2016-02" db="EMBL/GenBank/DDBJ databases">
        <title>Genome analysis of coral dinoflagellate symbionts highlights evolutionary adaptations to a symbiotic lifestyle.</title>
        <authorList>
            <person name="Aranda M."/>
            <person name="Li Y."/>
            <person name="Liew Y.J."/>
            <person name="Baumgarten S."/>
            <person name="Simakov O."/>
            <person name="Wilson M."/>
            <person name="Piel J."/>
            <person name="Ashoor H."/>
            <person name="Bougouffa S."/>
            <person name="Bajic V.B."/>
            <person name="Ryu T."/>
            <person name="Ravasi T."/>
            <person name="Bayer T."/>
            <person name="Micklem G."/>
            <person name="Kim H."/>
            <person name="Bhak J."/>
            <person name="Lajeunesse T.C."/>
            <person name="Voolstra C.R."/>
        </authorList>
    </citation>
    <scope>NUCLEOTIDE SEQUENCE [LARGE SCALE GENOMIC DNA]</scope>
    <source>
        <strain evidence="4 5">CCMP2467</strain>
    </source>
</reference>
<keyword evidence="5" id="KW-1185">Reference proteome</keyword>
<sequence length="449" mass="49318">MDSGQAGNDDDAWGGGPTGLAARFSDRCSLIVLRQVCMRTADTATTPVPRLLRNQSGNVAIFTAIAAPCIILAVGSAIDMARAVSAKKKLQDALDAAALAAIHQSSLSEIGRSLQNFLEENYEKNRGRSSVQAKVISFDGSELEAEGYLSLETTFAKFFHINEIPISTTSVVVKPAYDDIYFSVDLSSSTGVGATPRDRTALGALTRPYMRATFGNNLPQGCEFACHRRQGWEPSGKTIYQMARDAGIRLREDELILQFNQLVDLLLDPSDPAAKGGLRRISVIGFSSIATQLASLSTSASSIKSALGRFRDHDRYETDYSQVFNRLTRLLGRQGDGSRAEPLKTIVLITDGVNSRDFSYSQKPIDNSLCDKIKSRGFKLAVIEIQYPELMNNFVYNVTVRPVKNKISPALESCASPGWYFKAENHEDVPVKFLEFKEKFVTSRVRISN</sequence>
<dbReference type="EMBL" id="LSRX01005267">
    <property type="protein sequence ID" value="OLP73539.1"/>
    <property type="molecule type" value="Genomic_DNA"/>
</dbReference>
<feature type="transmembrane region" description="Helical" evidence="1">
    <location>
        <begin position="59"/>
        <end position="81"/>
    </location>
</feature>
<proteinExistence type="predicted"/>
<feature type="domain" description="VWFA" evidence="2">
    <location>
        <begin position="280"/>
        <end position="385"/>
    </location>
</feature>
<feature type="domain" description="Putative Flp pilus-assembly TadG-like N-terminal" evidence="3">
    <location>
        <begin position="57"/>
        <end position="101"/>
    </location>
</feature>
<dbReference type="Pfam" id="PF13400">
    <property type="entry name" value="Tad"/>
    <property type="match status" value="1"/>
</dbReference>
<dbReference type="InterPro" id="IPR036465">
    <property type="entry name" value="vWFA_dom_sf"/>
</dbReference>
<keyword evidence="1" id="KW-0812">Transmembrane</keyword>
<evidence type="ECO:0000256" key="1">
    <source>
        <dbReference type="SAM" id="Phobius"/>
    </source>
</evidence>
<evidence type="ECO:0000259" key="2">
    <source>
        <dbReference type="Pfam" id="PF00092"/>
    </source>
</evidence>
<accession>A0A1Q9BS93</accession>
<dbReference type="InterPro" id="IPR002035">
    <property type="entry name" value="VWF_A"/>
</dbReference>
<keyword evidence="1" id="KW-0472">Membrane</keyword>
<name>A0A1Q9BS93_SYMMI</name>
<evidence type="ECO:0008006" key="6">
    <source>
        <dbReference type="Google" id="ProtNLM"/>
    </source>
</evidence>
<organism evidence="4 5">
    <name type="scientific">Symbiodinium microadriaticum</name>
    <name type="common">Dinoflagellate</name>
    <name type="synonym">Zooxanthella microadriatica</name>
    <dbReference type="NCBI Taxonomy" id="2951"/>
    <lineage>
        <taxon>Eukaryota</taxon>
        <taxon>Sar</taxon>
        <taxon>Alveolata</taxon>
        <taxon>Dinophyceae</taxon>
        <taxon>Suessiales</taxon>
        <taxon>Symbiodiniaceae</taxon>
        <taxon>Symbiodinium</taxon>
    </lineage>
</organism>
<keyword evidence="1" id="KW-1133">Transmembrane helix</keyword>
<evidence type="ECO:0000313" key="4">
    <source>
        <dbReference type="EMBL" id="OLP73539.1"/>
    </source>
</evidence>
<protein>
    <recommendedName>
        <fullName evidence="6">VWFA domain-containing protein</fullName>
    </recommendedName>
</protein>
<dbReference type="Proteomes" id="UP000186817">
    <property type="component" value="Unassembled WGS sequence"/>
</dbReference>
<gene>
    <name evidence="4" type="ORF">AK812_SmicGene47192</name>
</gene>
<dbReference type="AlphaFoldDB" id="A0A1Q9BS93"/>
<dbReference type="SUPFAM" id="SSF53300">
    <property type="entry name" value="vWA-like"/>
    <property type="match status" value="1"/>
</dbReference>
<evidence type="ECO:0000313" key="5">
    <source>
        <dbReference type="Proteomes" id="UP000186817"/>
    </source>
</evidence>
<evidence type="ECO:0000259" key="3">
    <source>
        <dbReference type="Pfam" id="PF13400"/>
    </source>
</evidence>
<dbReference type="InterPro" id="IPR028087">
    <property type="entry name" value="Tad_N"/>
</dbReference>
<comment type="caution">
    <text evidence="4">The sequence shown here is derived from an EMBL/GenBank/DDBJ whole genome shotgun (WGS) entry which is preliminary data.</text>
</comment>
<dbReference type="Gene3D" id="3.40.50.410">
    <property type="entry name" value="von Willebrand factor, type A domain"/>
    <property type="match status" value="1"/>
</dbReference>
<dbReference type="Pfam" id="PF00092">
    <property type="entry name" value="VWA"/>
    <property type="match status" value="1"/>
</dbReference>